<evidence type="ECO:0000256" key="2">
    <source>
        <dbReference type="ARBA" id="ARBA00022552"/>
    </source>
</evidence>
<proteinExistence type="predicted"/>
<evidence type="ECO:0000256" key="1">
    <source>
        <dbReference type="ARBA" id="ARBA00022490"/>
    </source>
</evidence>
<dbReference type="EC" id="2.1.1.186" evidence="9"/>
<dbReference type="PIRSF" id="PIRSF028774">
    <property type="entry name" value="UCP028774"/>
    <property type="match status" value="1"/>
</dbReference>
<dbReference type="RefSeq" id="WP_289365567.1">
    <property type="nucleotide sequence ID" value="NZ_JAUCBP010000007.1"/>
</dbReference>
<evidence type="ECO:0000256" key="5">
    <source>
        <dbReference type="ARBA" id="ARBA00022691"/>
    </source>
</evidence>
<dbReference type="Pfam" id="PF18125">
    <property type="entry name" value="RlmM_FDX"/>
    <property type="match status" value="1"/>
</dbReference>
<dbReference type="PANTHER" id="PTHR37524:SF2">
    <property type="entry name" value="RIBOSOMAL RNA METHYLTRANSFERASE FTSJ DOMAIN-CONTAINING PROTEIN"/>
    <property type="match status" value="1"/>
</dbReference>
<reference evidence="9 10" key="1">
    <citation type="submission" date="2023-06" db="EMBL/GenBank/DDBJ databases">
        <title>Alteromonas sp. ASW11-36 isolated from intertidal sand.</title>
        <authorList>
            <person name="Li Y."/>
        </authorList>
    </citation>
    <scope>NUCLEOTIDE SEQUENCE [LARGE SCALE GENOMIC DNA]</scope>
    <source>
        <strain evidence="9 10">ASW11-36</strain>
    </source>
</reference>
<protein>
    <submittedName>
        <fullName evidence="9">23S rRNA (Cytidine(2498)-2'-O)-methyltransferase RlmM</fullName>
        <ecNumber evidence="9">2.1.1.186</ecNumber>
    </submittedName>
</protein>
<evidence type="ECO:0000259" key="8">
    <source>
        <dbReference type="Pfam" id="PF21239"/>
    </source>
</evidence>
<dbReference type="NCBIfam" id="NF008734">
    <property type="entry name" value="PRK11760.1"/>
    <property type="match status" value="1"/>
</dbReference>
<dbReference type="Pfam" id="PF21239">
    <property type="entry name" value="RLMM_N"/>
    <property type="match status" value="1"/>
</dbReference>
<dbReference type="Proteomes" id="UP001234343">
    <property type="component" value="Unassembled WGS sequence"/>
</dbReference>
<dbReference type="Gene3D" id="3.40.50.150">
    <property type="entry name" value="Vaccinia Virus protein VP39"/>
    <property type="match status" value="1"/>
</dbReference>
<sequence length="360" mass="39942">MSNTHFILATCRSGYESDLAAEMVAKATELGVYGYVQTTKGTGSVHYHCTSENDLNKLSRQLRIDDVVFARQMFTHLVTIDPLPASQRVEAVLAALLPHADALPKPLGQVLVEHPDTDSGHEVAKFCRKFAVPLRQALRKAKLLSAKETSSQSRLHIFMPSFEQLFIGVSTAAQSHPQNNGIRRLKFPSAAPSRSTLKLEEAILELLTESQRQQLFREGARAVDLGACPGGWTYQLVSRGMHVEAVDNGAMAESLMATGQVSYFAADGFKYKPEYGRAQLLVCDMIERPDRVAALMQKWLQVGYTDAAIFNLKLPMKKRYETVAELLKQLTVALASQYSIVCKQLYHNRDEVTVAIMPKA</sequence>
<organism evidence="9 10">
    <name type="scientific">Alteromonas arenosi</name>
    <dbReference type="NCBI Taxonomy" id="3055817"/>
    <lineage>
        <taxon>Bacteria</taxon>
        <taxon>Pseudomonadati</taxon>
        <taxon>Pseudomonadota</taxon>
        <taxon>Gammaproteobacteria</taxon>
        <taxon>Alteromonadales</taxon>
        <taxon>Alteromonadaceae</taxon>
        <taxon>Alteromonas/Salinimonas group</taxon>
        <taxon>Alteromonas</taxon>
    </lineage>
</organism>
<evidence type="ECO:0000256" key="4">
    <source>
        <dbReference type="ARBA" id="ARBA00022679"/>
    </source>
</evidence>
<evidence type="ECO:0000256" key="3">
    <source>
        <dbReference type="ARBA" id="ARBA00022603"/>
    </source>
</evidence>
<dbReference type="InterPro" id="IPR040739">
    <property type="entry name" value="RlmM_FDX"/>
</dbReference>
<dbReference type="Gene3D" id="3.30.2300.20">
    <property type="match status" value="1"/>
</dbReference>
<keyword evidence="4 9" id="KW-0808">Transferase</keyword>
<dbReference type="InterPro" id="IPR029063">
    <property type="entry name" value="SAM-dependent_MTases_sf"/>
</dbReference>
<name>A0ABT7SYC6_9ALTE</name>
<accession>A0ABT7SYC6</accession>
<feature type="domain" description="RlmM ferredoxin-like" evidence="7">
    <location>
        <begin position="7"/>
        <end position="74"/>
    </location>
</feature>
<evidence type="ECO:0000259" key="6">
    <source>
        <dbReference type="Pfam" id="PF01728"/>
    </source>
</evidence>
<keyword evidence="1" id="KW-0963">Cytoplasm</keyword>
<feature type="domain" description="Ribosomal RNA methyltransferase FtsJ" evidence="6">
    <location>
        <begin position="193"/>
        <end position="286"/>
    </location>
</feature>
<gene>
    <name evidence="9" type="primary">rlmM</name>
    <name evidence="9" type="ORF">QTP81_11285</name>
</gene>
<dbReference type="GO" id="GO:0032259">
    <property type="term" value="P:methylation"/>
    <property type="evidence" value="ECO:0007669"/>
    <property type="project" value="UniProtKB-KW"/>
</dbReference>
<evidence type="ECO:0000313" key="9">
    <source>
        <dbReference type="EMBL" id="MDM7861181.1"/>
    </source>
</evidence>
<evidence type="ECO:0000313" key="10">
    <source>
        <dbReference type="Proteomes" id="UP001234343"/>
    </source>
</evidence>
<dbReference type="InterPro" id="IPR011224">
    <property type="entry name" value="rRNA_MeTrfase_M"/>
</dbReference>
<keyword evidence="5" id="KW-0949">S-adenosyl-L-methionine</keyword>
<dbReference type="PANTHER" id="PTHR37524">
    <property type="entry name" value="RIBOSOMAL RNA LARGE SUBUNIT METHYLTRANSFERASE M"/>
    <property type="match status" value="1"/>
</dbReference>
<evidence type="ECO:0000259" key="7">
    <source>
        <dbReference type="Pfam" id="PF18125"/>
    </source>
</evidence>
<dbReference type="InterPro" id="IPR002877">
    <property type="entry name" value="RNA_MeTrfase_FtsJ_dom"/>
</dbReference>
<dbReference type="InterPro" id="IPR048646">
    <property type="entry name" value="RlmM_THUMP-like"/>
</dbReference>
<dbReference type="EMBL" id="JAUCBP010000007">
    <property type="protein sequence ID" value="MDM7861181.1"/>
    <property type="molecule type" value="Genomic_DNA"/>
</dbReference>
<dbReference type="Pfam" id="PF01728">
    <property type="entry name" value="FtsJ"/>
    <property type="match status" value="1"/>
</dbReference>
<dbReference type="SUPFAM" id="SSF53335">
    <property type="entry name" value="S-adenosyl-L-methionine-dependent methyltransferases"/>
    <property type="match status" value="1"/>
</dbReference>
<dbReference type="GO" id="GO:0008168">
    <property type="term" value="F:methyltransferase activity"/>
    <property type="evidence" value="ECO:0007669"/>
    <property type="project" value="UniProtKB-KW"/>
</dbReference>
<keyword evidence="3 9" id="KW-0489">Methyltransferase</keyword>
<comment type="caution">
    <text evidence="9">The sequence shown here is derived from an EMBL/GenBank/DDBJ whole genome shotgun (WGS) entry which is preliminary data.</text>
</comment>
<keyword evidence="2" id="KW-0698">rRNA processing</keyword>
<dbReference type="Gene3D" id="3.30.70.2810">
    <property type="match status" value="1"/>
</dbReference>
<keyword evidence="10" id="KW-1185">Reference proteome</keyword>
<feature type="domain" description="Ribosomal RNA large subunit methyltransferase M THUMP-like" evidence="8">
    <location>
        <begin position="88"/>
        <end position="170"/>
    </location>
</feature>